<evidence type="ECO:0000313" key="3">
    <source>
        <dbReference type="Proteomes" id="UP000728185"/>
    </source>
</evidence>
<dbReference type="AlphaFoldDB" id="A0A8E0RVY7"/>
<keyword evidence="3" id="KW-1185">Reference proteome</keyword>
<name>A0A8E0RVY7_9TREM</name>
<proteinExistence type="predicted"/>
<sequence length="85" mass="9634">TQENPLSEKQASSTEVKPGSNSLGYTDDNEDEQMQLAMAICQSEIDEEDVSLQHVLQTTREEHEREFQRALELSVKVSMQCICIC</sequence>
<feature type="compositionally biased region" description="Polar residues" evidence="1">
    <location>
        <begin position="1"/>
        <end position="24"/>
    </location>
</feature>
<comment type="caution">
    <text evidence="2">The sequence shown here is derived from an EMBL/GenBank/DDBJ whole genome shotgun (WGS) entry which is preliminary data.</text>
</comment>
<accession>A0A8E0RVY7</accession>
<protein>
    <submittedName>
        <fullName evidence="2">Uncharacterized protein</fullName>
    </submittedName>
</protein>
<dbReference type="Proteomes" id="UP000728185">
    <property type="component" value="Unassembled WGS sequence"/>
</dbReference>
<feature type="non-terminal residue" evidence="2">
    <location>
        <position position="1"/>
    </location>
</feature>
<evidence type="ECO:0000256" key="1">
    <source>
        <dbReference type="SAM" id="MobiDB-lite"/>
    </source>
</evidence>
<reference evidence="2" key="1">
    <citation type="submission" date="2019-05" db="EMBL/GenBank/DDBJ databases">
        <title>Annotation for the trematode Fasciolopsis buski.</title>
        <authorList>
            <person name="Choi Y.-J."/>
        </authorList>
    </citation>
    <scope>NUCLEOTIDE SEQUENCE</scope>
    <source>
        <strain evidence="2">HT</strain>
        <tissue evidence="2">Whole worm</tissue>
    </source>
</reference>
<organism evidence="2 3">
    <name type="scientific">Fasciolopsis buskii</name>
    <dbReference type="NCBI Taxonomy" id="27845"/>
    <lineage>
        <taxon>Eukaryota</taxon>
        <taxon>Metazoa</taxon>
        <taxon>Spiralia</taxon>
        <taxon>Lophotrochozoa</taxon>
        <taxon>Platyhelminthes</taxon>
        <taxon>Trematoda</taxon>
        <taxon>Digenea</taxon>
        <taxon>Plagiorchiida</taxon>
        <taxon>Echinostomata</taxon>
        <taxon>Echinostomatoidea</taxon>
        <taxon>Fasciolidae</taxon>
        <taxon>Fasciolopsis</taxon>
    </lineage>
</organism>
<evidence type="ECO:0000313" key="2">
    <source>
        <dbReference type="EMBL" id="KAA0192498.1"/>
    </source>
</evidence>
<gene>
    <name evidence="2" type="ORF">FBUS_10311</name>
</gene>
<dbReference type="EMBL" id="LUCM01005650">
    <property type="protein sequence ID" value="KAA0192498.1"/>
    <property type="molecule type" value="Genomic_DNA"/>
</dbReference>
<feature type="region of interest" description="Disordered" evidence="1">
    <location>
        <begin position="1"/>
        <end position="28"/>
    </location>
</feature>